<dbReference type="Proteomes" id="UP000243217">
    <property type="component" value="Unassembled WGS sequence"/>
</dbReference>
<reference evidence="2 3" key="1">
    <citation type="journal article" date="2014" name="Genome Biol. Evol.">
        <title>The secreted proteins of Achlya hypogyna and Thraustotheca clavata identify the ancestral oomycete secretome and reveal gene acquisitions by horizontal gene transfer.</title>
        <authorList>
            <person name="Misner I."/>
            <person name="Blouin N."/>
            <person name="Leonard G."/>
            <person name="Richards T.A."/>
            <person name="Lane C.E."/>
        </authorList>
    </citation>
    <scope>NUCLEOTIDE SEQUENCE [LARGE SCALE GENOMIC DNA]</scope>
    <source>
        <strain evidence="2 3">ATCC 34112</strain>
    </source>
</reference>
<feature type="region of interest" description="Disordered" evidence="1">
    <location>
        <begin position="459"/>
        <end position="497"/>
    </location>
</feature>
<evidence type="ECO:0000256" key="1">
    <source>
        <dbReference type="SAM" id="MobiDB-lite"/>
    </source>
</evidence>
<dbReference type="AlphaFoldDB" id="A0A1W0A0M3"/>
<proteinExistence type="predicted"/>
<accession>A0A1W0A0M3</accession>
<organism evidence="2 3">
    <name type="scientific">Thraustotheca clavata</name>
    <dbReference type="NCBI Taxonomy" id="74557"/>
    <lineage>
        <taxon>Eukaryota</taxon>
        <taxon>Sar</taxon>
        <taxon>Stramenopiles</taxon>
        <taxon>Oomycota</taxon>
        <taxon>Saprolegniomycetes</taxon>
        <taxon>Saprolegniales</taxon>
        <taxon>Achlyaceae</taxon>
        <taxon>Thraustotheca</taxon>
    </lineage>
</organism>
<feature type="region of interest" description="Disordered" evidence="1">
    <location>
        <begin position="402"/>
        <end position="443"/>
    </location>
</feature>
<name>A0A1W0A0M3_9STRA</name>
<evidence type="ECO:0000313" key="2">
    <source>
        <dbReference type="EMBL" id="OQS03759.1"/>
    </source>
</evidence>
<feature type="compositionally biased region" description="Basic and acidic residues" evidence="1">
    <location>
        <begin position="482"/>
        <end position="495"/>
    </location>
</feature>
<feature type="compositionally biased region" description="Polar residues" evidence="1">
    <location>
        <begin position="425"/>
        <end position="435"/>
    </location>
</feature>
<feature type="non-terminal residue" evidence="2">
    <location>
        <position position="775"/>
    </location>
</feature>
<gene>
    <name evidence="2" type="ORF">THRCLA_21071</name>
</gene>
<dbReference type="EMBL" id="JNBS01000776">
    <property type="protein sequence ID" value="OQS03759.1"/>
    <property type="molecule type" value="Genomic_DNA"/>
</dbReference>
<sequence>MTSGRVKEIDDLFEQQETDRMDLWESTATDDQVTKDFIAAAPSGQGQLSWGDDLVAFMSTGSSSQAIPAPVKANESMWDDFLGLSQVSMPSSAPITHEINFNDDLREFFVHSPVAQKAAAYDFISLESPMNAIKNDEISAQDQRETQTIEQNDAVVTNFNHEIGIFNTLQEAKPSEVNPLDAIVFNANPMLTTDTKDEILSFTQEHTLDHEQGVSKGESDHVESVDSTQLEHVIIAQDNPAKELALTKECFSIDDDSQGDTPQAAEDSYQDNFDEAVKEAHVALTEETHVALAEETYAALARETQVPLAQDTQVPLDEETHAAHTEDTNVALCEENYETMAEETHEASAAMLSNCSVAFTPSEIASNMATEDSHSVYQDLLSPTSTDILRDNALETYDNLSLSDDNETRHEGIITLDDDDDETTATESFPTETVDSSSSASSPAGTSFFSFINTAQEGSSLDGDVSYDPMVTPTGANSYEDNSLHPQEEQSHQYEEECYFSSPAALESTKHRASDAGSSNSSENLSAYDVNYGEAHEQPTIATSSESIPHSSITSFGIERTEDVLATSTEPTSFSIDDDDEEENHELSVESHTILTTEVHHEPTVSDTEHITSGLQDSEHTNYAEVFTSDTAFGDSNTQSVSEFKSTFVAIDEDENDHIESSHEHTSAATTFDNPNTKFPQNTPVFSVEVDASDNDHIELNHEQNVVTSHDIDIQPNATQDSFNIEPPSPAPNPWLEEKHDEFELNIEQNHPTTIEIDTQLNSHCESIVVQDQSF</sequence>
<comment type="caution">
    <text evidence="2">The sequence shown here is derived from an EMBL/GenBank/DDBJ whole genome shotgun (WGS) entry which is preliminary data.</text>
</comment>
<evidence type="ECO:0000313" key="3">
    <source>
        <dbReference type="Proteomes" id="UP000243217"/>
    </source>
</evidence>
<keyword evidence="3" id="KW-1185">Reference proteome</keyword>
<protein>
    <submittedName>
        <fullName evidence="2">Uncharacterized protein</fullName>
    </submittedName>
</protein>